<dbReference type="EMBL" id="JAKLWS010000013">
    <property type="protein sequence ID" value="MCG2589240.1"/>
    <property type="molecule type" value="Genomic_DNA"/>
</dbReference>
<evidence type="ECO:0000256" key="5">
    <source>
        <dbReference type="RuleBase" id="RU362125"/>
    </source>
</evidence>
<dbReference type="Pfam" id="PF00441">
    <property type="entry name" value="Acyl-CoA_dh_1"/>
    <property type="match status" value="1"/>
</dbReference>
<dbReference type="InterPro" id="IPR006091">
    <property type="entry name" value="Acyl-CoA_Oxase/DH_mid-dom"/>
</dbReference>
<evidence type="ECO:0000259" key="6">
    <source>
        <dbReference type="Pfam" id="PF00441"/>
    </source>
</evidence>
<evidence type="ECO:0000259" key="7">
    <source>
        <dbReference type="Pfam" id="PF02770"/>
    </source>
</evidence>
<dbReference type="Gene3D" id="1.10.540.10">
    <property type="entry name" value="Acyl-CoA dehydrogenase/oxidase, N-terminal domain"/>
    <property type="match status" value="1"/>
</dbReference>
<dbReference type="InterPro" id="IPR013786">
    <property type="entry name" value="AcylCoA_DH/ox_N"/>
</dbReference>
<dbReference type="SUPFAM" id="SSF47203">
    <property type="entry name" value="Acyl-CoA dehydrogenase C-terminal domain-like"/>
    <property type="match status" value="1"/>
</dbReference>
<proteinExistence type="inferred from homology"/>
<evidence type="ECO:0000259" key="8">
    <source>
        <dbReference type="Pfam" id="PF02771"/>
    </source>
</evidence>
<evidence type="ECO:0000313" key="9">
    <source>
        <dbReference type="EMBL" id="MCG2589240.1"/>
    </source>
</evidence>
<dbReference type="Pfam" id="PF02770">
    <property type="entry name" value="Acyl-CoA_dh_M"/>
    <property type="match status" value="1"/>
</dbReference>
<reference evidence="9" key="1">
    <citation type="submission" date="2022-01" db="EMBL/GenBank/DDBJ databases">
        <authorList>
            <person name="Wang Y."/>
        </authorList>
    </citation>
    <scope>NUCLEOTIDE SEQUENCE</scope>
    <source>
        <strain evidence="9">WB101</strain>
    </source>
</reference>
<organism evidence="9 10">
    <name type="scientific">Rhodohalobacter sulfatireducens</name>
    <dbReference type="NCBI Taxonomy" id="2911366"/>
    <lineage>
        <taxon>Bacteria</taxon>
        <taxon>Pseudomonadati</taxon>
        <taxon>Balneolota</taxon>
        <taxon>Balneolia</taxon>
        <taxon>Balneolales</taxon>
        <taxon>Balneolaceae</taxon>
        <taxon>Rhodohalobacter</taxon>
    </lineage>
</organism>
<sequence length="509" mass="57980">MSLDITKTLNIKRDIQSFIDHYKDKLNELFSERNDEDELLMTRGLPPYILREIMECNPLSTFIPEDYDGRGAITSEALSMLEASSYQSLPLSLMMGINGALFLQPLANYGSEEAKSTIFKDFLRRKNMGGLMITEPDFGSDALRMQTGFKYHEDTKSYEIDGLKHWAGLTGWADYWLITARGYKNDEGELGRDIGFFIHDSSNGGIDVKEYYQNLGLYMLPYGKNKIDIEVPESHRLEPKTTGVTMMLDILHRSRLQFPGMSTGHLKRMMDEALDHCKTRIVGGMSLFNYDQVKERLAKLQSYFTISSAMSYFTSTNVPLNQNTSRMDVAANSIKSVVTDYMHEASQSLLQLVGAKGYRLDHIAGRAMVDSRPFQIFEGSNDILYQQISESILKMMRKSKETNLYNFLSDYSLTENSAEHFEETLNFDVDFKMAQRKLVQLGRALGRLVSMEMTIKLGESGFNSDMISNSLKVVKSEIESLFSTYSFAETPAIIEDYDDSSSWLKFVNQ</sequence>
<keyword evidence="10" id="KW-1185">Reference proteome</keyword>
<dbReference type="InterPro" id="IPR046373">
    <property type="entry name" value="Acyl-CoA_Oxase/DH_mid-dom_sf"/>
</dbReference>
<feature type="domain" description="Acyl-CoA oxidase/dehydrogenase middle" evidence="7">
    <location>
        <begin position="131"/>
        <end position="223"/>
    </location>
</feature>
<name>A0ABS9KEG8_9BACT</name>
<dbReference type="InterPro" id="IPR036250">
    <property type="entry name" value="AcylCo_DH-like_C"/>
</dbReference>
<dbReference type="Gene3D" id="1.20.140.10">
    <property type="entry name" value="Butyryl-CoA Dehydrogenase, subunit A, domain 3"/>
    <property type="match status" value="1"/>
</dbReference>
<comment type="caution">
    <text evidence="9">The sequence shown here is derived from an EMBL/GenBank/DDBJ whole genome shotgun (WGS) entry which is preliminary data.</text>
</comment>
<feature type="domain" description="Acyl-CoA dehydrogenase/oxidase C-terminal" evidence="6">
    <location>
        <begin position="242"/>
        <end position="392"/>
    </location>
</feature>
<evidence type="ECO:0000256" key="3">
    <source>
        <dbReference type="ARBA" id="ARBA00022630"/>
    </source>
</evidence>
<keyword evidence="3 5" id="KW-0285">Flavoprotein</keyword>
<gene>
    <name evidence="9" type="ORF">L6773_11735</name>
</gene>
<keyword evidence="4 5" id="KW-0274">FAD</keyword>
<dbReference type="Gene3D" id="2.40.110.10">
    <property type="entry name" value="Butyryl-CoA Dehydrogenase, subunit A, domain 2"/>
    <property type="match status" value="1"/>
</dbReference>
<evidence type="ECO:0000256" key="2">
    <source>
        <dbReference type="ARBA" id="ARBA00009347"/>
    </source>
</evidence>
<feature type="domain" description="Acyl-CoA dehydrogenase/oxidase N-terminal" evidence="8">
    <location>
        <begin position="42"/>
        <end position="122"/>
    </location>
</feature>
<comment type="cofactor">
    <cofactor evidence="1 5">
        <name>FAD</name>
        <dbReference type="ChEBI" id="CHEBI:57692"/>
    </cofactor>
</comment>
<dbReference type="CDD" id="cd00567">
    <property type="entry name" value="ACAD"/>
    <property type="match status" value="1"/>
</dbReference>
<dbReference type="InterPro" id="IPR009100">
    <property type="entry name" value="AcylCoA_DH/oxidase_NM_dom_sf"/>
</dbReference>
<evidence type="ECO:0000256" key="1">
    <source>
        <dbReference type="ARBA" id="ARBA00001974"/>
    </source>
</evidence>
<dbReference type="InterPro" id="IPR009075">
    <property type="entry name" value="AcylCo_DH/oxidase_C"/>
</dbReference>
<dbReference type="InterPro" id="IPR037069">
    <property type="entry name" value="AcylCoA_DH/ox_N_sf"/>
</dbReference>
<evidence type="ECO:0000313" key="10">
    <source>
        <dbReference type="Proteomes" id="UP001165366"/>
    </source>
</evidence>
<reference evidence="9" key="2">
    <citation type="submission" date="2024-05" db="EMBL/GenBank/DDBJ databases">
        <title>Rhodohalobacter halophilus gen. nov., sp. nov., a moderately halophilic member of the family Balneolaceae.</title>
        <authorList>
            <person name="Xia J."/>
        </authorList>
    </citation>
    <scope>NUCLEOTIDE SEQUENCE</scope>
    <source>
        <strain evidence="9">WB101</strain>
    </source>
</reference>
<protein>
    <submittedName>
        <fullName evidence="9">Acyl-CoA/acyl-ACP dehydrogenase</fullName>
    </submittedName>
</protein>
<comment type="similarity">
    <text evidence="2 5">Belongs to the acyl-CoA dehydrogenase family.</text>
</comment>
<accession>A0ABS9KEG8</accession>
<evidence type="ECO:0000256" key="4">
    <source>
        <dbReference type="ARBA" id="ARBA00022827"/>
    </source>
</evidence>
<keyword evidence="5" id="KW-0560">Oxidoreductase</keyword>
<dbReference type="PANTHER" id="PTHR43884">
    <property type="entry name" value="ACYL-COA DEHYDROGENASE"/>
    <property type="match status" value="1"/>
</dbReference>
<dbReference type="Proteomes" id="UP001165366">
    <property type="component" value="Unassembled WGS sequence"/>
</dbReference>
<dbReference type="SUPFAM" id="SSF56645">
    <property type="entry name" value="Acyl-CoA dehydrogenase NM domain-like"/>
    <property type="match status" value="1"/>
</dbReference>
<dbReference type="Pfam" id="PF02771">
    <property type="entry name" value="Acyl-CoA_dh_N"/>
    <property type="match status" value="1"/>
</dbReference>
<dbReference type="PANTHER" id="PTHR43884:SF12">
    <property type="entry name" value="ISOVALERYL-COA DEHYDROGENASE, MITOCHONDRIAL-RELATED"/>
    <property type="match status" value="1"/>
</dbReference>
<dbReference type="RefSeq" id="WP_237854603.1">
    <property type="nucleotide sequence ID" value="NZ_JAKLWS010000013.1"/>
</dbReference>